<feature type="chain" id="PRO_5045720902" evidence="1">
    <location>
        <begin position="19"/>
        <end position="158"/>
    </location>
</feature>
<dbReference type="EMBL" id="JADYTN010000023">
    <property type="protein sequence ID" value="MCF2564409.1"/>
    <property type="molecule type" value="Genomic_DNA"/>
</dbReference>
<evidence type="ECO:0000313" key="2">
    <source>
        <dbReference type="EMBL" id="MCF2564409.1"/>
    </source>
</evidence>
<dbReference type="Proteomes" id="UP001200470">
    <property type="component" value="Unassembled WGS sequence"/>
</dbReference>
<reference evidence="2 3" key="1">
    <citation type="submission" date="2020-12" db="EMBL/GenBank/DDBJ databases">
        <title>Whole genome sequences of gut porcine anaerobes.</title>
        <authorList>
            <person name="Kubasova T."/>
            <person name="Jahodarova E."/>
            <person name="Rychlik I."/>
        </authorList>
    </citation>
    <scope>NUCLEOTIDE SEQUENCE [LARGE SCALE GENOMIC DNA]</scope>
    <source>
        <strain evidence="2 3">An925</strain>
    </source>
</reference>
<accession>A0ABS9CJP7</accession>
<name>A0ABS9CJP7_9BACT</name>
<organism evidence="2 3">
    <name type="scientific">Xylanibacter brevis</name>
    <dbReference type="NCBI Taxonomy" id="83231"/>
    <lineage>
        <taxon>Bacteria</taxon>
        <taxon>Pseudomonadati</taxon>
        <taxon>Bacteroidota</taxon>
        <taxon>Bacteroidia</taxon>
        <taxon>Bacteroidales</taxon>
        <taxon>Prevotellaceae</taxon>
        <taxon>Xylanibacter</taxon>
    </lineage>
</organism>
<keyword evidence="1" id="KW-0732">Signal</keyword>
<evidence type="ECO:0000313" key="3">
    <source>
        <dbReference type="Proteomes" id="UP001200470"/>
    </source>
</evidence>
<gene>
    <name evidence="2" type="ORF">I6E12_09830</name>
</gene>
<evidence type="ECO:0000256" key="1">
    <source>
        <dbReference type="SAM" id="SignalP"/>
    </source>
</evidence>
<feature type="signal peptide" evidence="1">
    <location>
        <begin position="1"/>
        <end position="18"/>
    </location>
</feature>
<dbReference type="RefSeq" id="WP_301638426.1">
    <property type="nucleotide sequence ID" value="NZ_JADYTN010000023.1"/>
</dbReference>
<protein>
    <submittedName>
        <fullName evidence="2">Uncharacterized protein</fullName>
    </submittedName>
</protein>
<keyword evidence="3" id="KW-1185">Reference proteome</keyword>
<proteinExistence type="predicted"/>
<sequence>MKKLFIVLMMAFCANAQAQEIFNEIKHKAFDAVSNEQTLPIMKQINQFKLDALNYLAISMQEQMPDAPVLYLDEQALGLNNFFTAYIMQLVKMNNMPDAAQVKITKIFIDASVSNPLFNDKEEEPAHSYLNNASSITRFSLDTDWPRALAAVQAQLKD</sequence>
<comment type="caution">
    <text evidence="2">The sequence shown here is derived from an EMBL/GenBank/DDBJ whole genome shotgun (WGS) entry which is preliminary data.</text>
</comment>